<dbReference type="Proteomes" id="UP000013042">
    <property type="component" value="Unassembled WGS sequence"/>
</dbReference>
<keyword evidence="1" id="KW-1133">Transmembrane helix</keyword>
<dbReference type="AlphaFoldDB" id="N6XHH5"/>
<keyword evidence="1" id="KW-0812">Transmembrane</keyword>
<feature type="transmembrane region" description="Helical" evidence="1">
    <location>
        <begin position="21"/>
        <end position="40"/>
    </location>
</feature>
<sequence>MKILFQPAVRLLDRLSYPLKFGLIILVCAVASVILLAQIFTSLREEIRVTEREIAGLQLFDAGFGVILKTQQHRGLSAGVLGGSSELAPKREAKAAELHAALGALDAAIDGDAGWSGLRAGWQMQRAALVRLADSGLSMAGAENFRLHTETIAGLMRWLGELGDASGLSLDPEPASSNLLAPLLGALPELSERLGQLRARGTALSARRELARSDEHALVALL</sequence>
<protein>
    <submittedName>
        <fullName evidence="3">Methyl-accepting chemotaxis sensory transducer</fullName>
    </submittedName>
</protein>
<reference evidence="3 4" key="1">
    <citation type="submission" date="2012-09" db="EMBL/GenBank/DDBJ databases">
        <title>Draft Genome Sequences of 6 Strains from Genus Thauera.</title>
        <authorList>
            <person name="Liu B."/>
            <person name="Shapleigh J.P."/>
            <person name="Frostegard A.H."/>
        </authorList>
    </citation>
    <scope>NUCLEOTIDE SEQUENCE [LARGE SCALE GENOMIC DNA]</scope>
    <source>
        <strain evidence="3 4">S2</strain>
    </source>
</reference>
<evidence type="ECO:0000313" key="3">
    <source>
        <dbReference type="EMBL" id="ENO81186.1"/>
    </source>
</evidence>
<dbReference type="EMBL" id="AMXD01000181">
    <property type="protein sequence ID" value="ENO81186.1"/>
    <property type="molecule type" value="Genomic_DNA"/>
</dbReference>
<keyword evidence="1" id="KW-0472">Membrane</keyword>
<dbReference type="Pfam" id="PF08376">
    <property type="entry name" value="NIT"/>
    <property type="match status" value="1"/>
</dbReference>
<gene>
    <name evidence="3" type="ORF">C665_18052</name>
</gene>
<dbReference type="RefSeq" id="WP_004325088.1">
    <property type="nucleotide sequence ID" value="NZ_AMXD01000181.1"/>
</dbReference>
<proteinExistence type="predicted"/>
<accession>N6XHH5</accession>
<feature type="non-terminal residue" evidence="3">
    <location>
        <position position="222"/>
    </location>
</feature>
<feature type="domain" description="Nitrate/nitrite sensing protein" evidence="2">
    <location>
        <begin position="69"/>
        <end position="220"/>
    </location>
</feature>
<evidence type="ECO:0000313" key="4">
    <source>
        <dbReference type="Proteomes" id="UP000013042"/>
    </source>
</evidence>
<evidence type="ECO:0000259" key="2">
    <source>
        <dbReference type="Pfam" id="PF08376"/>
    </source>
</evidence>
<organism evidence="3 4">
    <name type="scientific">Thauera aminoaromatica S2</name>
    <dbReference type="NCBI Taxonomy" id="1234381"/>
    <lineage>
        <taxon>Bacteria</taxon>
        <taxon>Pseudomonadati</taxon>
        <taxon>Pseudomonadota</taxon>
        <taxon>Betaproteobacteria</taxon>
        <taxon>Rhodocyclales</taxon>
        <taxon>Zoogloeaceae</taxon>
        <taxon>Thauera</taxon>
    </lineage>
</organism>
<evidence type="ECO:0000256" key="1">
    <source>
        <dbReference type="SAM" id="Phobius"/>
    </source>
</evidence>
<dbReference type="InterPro" id="IPR013587">
    <property type="entry name" value="Nitrate/nitrite_sensing"/>
</dbReference>
<comment type="caution">
    <text evidence="3">The sequence shown here is derived from an EMBL/GenBank/DDBJ whole genome shotgun (WGS) entry which is preliminary data.</text>
</comment>
<name>N6XHH5_THASP</name>